<evidence type="ECO:0000259" key="4">
    <source>
        <dbReference type="PROSITE" id="PS51464"/>
    </source>
</evidence>
<evidence type="ECO:0000256" key="3">
    <source>
        <dbReference type="SAM" id="MobiDB-lite"/>
    </source>
</evidence>
<dbReference type="EMBL" id="JACCBB010000001">
    <property type="protein sequence ID" value="NYD24923.1"/>
    <property type="molecule type" value="Genomic_DNA"/>
</dbReference>
<dbReference type="PANTHER" id="PTHR30390:SF6">
    <property type="entry name" value="DNAA INITIATOR-ASSOCIATING PROTEIN DIAA"/>
    <property type="match status" value="1"/>
</dbReference>
<gene>
    <name evidence="5" type="ORF">BJ968_004463</name>
</gene>
<dbReference type="Gene3D" id="3.40.50.10490">
    <property type="entry name" value="Glucose-6-phosphate isomerase like protein, domain 1"/>
    <property type="match status" value="1"/>
</dbReference>
<dbReference type="Pfam" id="PF01467">
    <property type="entry name" value="CTP_transf_like"/>
    <property type="match status" value="1"/>
</dbReference>
<dbReference type="SUPFAM" id="SSF53613">
    <property type="entry name" value="Ribokinase-like"/>
    <property type="match status" value="1"/>
</dbReference>
<feature type="region of interest" description="Disordered" evidence="3">
    <location>
        <begin position="204"/>
        <end position="228"/>
    </location>
</feature>
<evidence type="ECO:0000256" key="2">
    <source>
        <dbReference type="ARBA" id="ARBA00023277"/>
    </source>
</evidence>
<feature type="domain" description="SIS" evidence="4">
    <location>
        <begin position="42"/>
        <end position="203"/>
    </location>
</feature>
<dbReference type="InterPro" id="IPR014729">
    <property type="entry name" value="Rossmann-like_a/b/a_fold"/>
</dbReference>
<keyword evidence="5" id="KW-0808">Transferase</keyword>
<dbReference type="Proteomes" id="UP000521922">
    <property type="component" value="Unassembled WGS sequence"/>
</dbReference>
<dbReference type="Gene3D" id="3.40.50.620">
    <property type="entry name" value="HUPs"/>
    <property type="match status" value="1"/>
</dbReference>
<dbReference type="PROSITE" id="PS51464">
    <property type="entry name" value="SIS"/>
    <property type="match status" value="1"/>
</dbReference>
<reference evidence="5 6" key="1">
    <citation type="submission" date="2020-07" db="EMBL/GenBank/DDBJ databases">
        <title>Sequencing the genomes of 1000 actinobacteria strains.</title>
        <authorList>
            <person name="Klenk H.-P."/>
        </authorList>
    </citation>
    <scope>NUCLEOTIDE SEQUENCE [LARGE SCALE GENOMIC DNA]</scope>
    <source>
        <strain evidence="5 6">DSM 7487</strain>
    </source>
</reference>
<dbReference type="NCBIfam" id="TIGR00125">
    <property type="entry name" value="cyt_tran_rel"/>
    <property type="match status" value="1"/>
</dbReference>
<dbReference type="InterPro" id="IPR001347">
    <property type="entry name" value="SIS_dom"/>
</dbReference>
<dbReference type="SUPFAM" id="SSF52374">
    <property type="entry name" value="Nucleotidylyl transferase"/>
    <property type="match status" value="1"/>
</dbReference>
<dbReference type="Pfam" id="PF00294">
    <property type="entry name" value="PfkB"/>
    <property type="match status" value="1"/>
</dbReference>
<dbReference type="GO" id="GO:0016301">
    <property type="term" value="F:kinase activity"/>
    <property type="evidence" value="ECO:0007669"/>
    <property type="project" value="UniProtKB-KW"/>
</dbReference>
<name>A0A7Y9J3E5_9ACTN</name>
<sequence length="697" mass="70949">MNDPTPDRPAQRWLTGHEPQVAEAVSSLTAQGEVLDGWAARLARVFERGGRLLAAGNGGSAAEAQHLTAELVGRFEGERRPLSAIALHADTSTTTAIGNDYGGEEVFARQVEAHGRPGDVLVLLSTSGRSANVVRAAQRARRHGLHVLALTGPARSPLSEASDETVFVGVEGSSTSAVQEGHLVAVHALCAAVDAHLRRDVVPTRIPSPATPERTTPPAPARPPRAAGARHVVVVGDSVLDRDLLGRSDRIAPDAPVPVVDLTERQESPGGAGLTALLVAAGGAGTSGTRTTLVTPLADDEAGRRLRTSLEGAAAPVALVGLGHRGATRTKTRVRVSGQSLVRLDEGGPATPEDVDAAALAAVLADADVVLVSDYGAGTTHDPVVRAALAEAARRVPVVWDPHPRGGQPVPGCALVTPNLPEARAAAGSSAPTTPDDLAEHLASRWGVQGVVVTTGAQGAWLAAPGTEALFVPAPAVAVGDPCGAGDRFAASAALALAAGRVPSDAVVTAVADASAWVAAGGAAGWRGAQHRVVDGPPVAEPDGDAVARVRAAGGTVVATGGCFDVLHAGHVACLEAARRLGDALVVLLNSDASVRRLKGPGRPVNDQADRARVLAALDCVDAVVVFDEDDPRTALETLRPDVWAKGGDYGGAELLEAPLVRSWGGRVVLLPYLAGRSTTLTLARGAAPAEGPPTVR</sequence>
<evidence type="ECO:0000256" key="1">
    <source>
        <dbReference type="ARBA" id="ARBA00023268"/>
    </source>
</evidence>
<dbReference type="GO" id="GO:0097367">
    <property type="term" value="F:carbohydrate derivative binding"/>
    <property type="evidence" value="ECO:0007669"/>
    <property type="project" value="InterPro"/>
</dbReference>
<dbReference type="Pfam" id="PF13580">
    <property type="entry name" value="SIS_2"/>
    <property type="match status" value="1"/>
</dbReference>
<comment type="caution">
    <text evidence="5">The sequence shown here is derived from an EMBL/GenBank/DDBJ whole genome shotgun (WGS) entry which is preliminary data.</text>
</comment>
<dbReference type="AlphaFoldDB" id="A0A7Y9J3E5"/>
<keyword evidence="6" id="KW-1185">Reference proteome</keyword>
<dbReference type="InterPro" id="IPR050099">
    <property type="entry name" value="SIS_GmhA/DiaA_subfam"/>
</dbReference>
<dbReference type="InterPro" id="IPR035461">
    <property type="entry name" value="GmhA/DiaA"/>
</dbReference>
<dbReference type="SUPFAM" id="SSF53697">
    <property type="entry name" value="SIS domain"/>
    <property type="match status" value="1"/>
</dbReference>
<dbReference type="InterPro" id="IPR029056">
    <property type="entry name" value="Ribokinase-like"/>
</dbReference>
<keyword evidence="5" id="KW-0418">Kinase</keyword>
<dbReference type="PANTHER" id="PTHR30390">
    <property type="entry name" value="SEDOHEPTULOSE 7-PHOSPHATE ISOMERASE / DNAA INITIATOR-ASSOCIATING FACTOR FOR REPLICATION INITIATION"/>
    <property type="match status" value="1"/>
</dbReference>
<dbReference type="Gene3D" id="3.40.1190.20">
    <property type="match status" value="1"/>
</dbReference>
<dbReference type="CDD" id="cd05006">
    <property type="entry name" value="SIS_GmhA"/>
    <property type="match status" value="1"/>
</dbReference>
<dbReference type="RefSeq" id="WP_218885246.1">
    <property type="nucleotide sequence ID" value="NZ_BAAAGN010000015.1"/>
</dbReference>
<keyword evidence="1" id="KW-0511">Multifunctional enzyme</keyword>
<keyword evidence="2" id="KW-0119">Carbohydrate metabolism</keyword>
<dbReference type="InterPro" id="IPR011611">
    <property type="entry name" value="PfkB_dom"/>
</dbReference>
<protein>
    <submittedName>
        <fullName evidence="5">RfaE bifunctional protein nucleotidyltransferase chain/domain/rfaE bifunctional protein kinase chain/domain</fullName>
    </submittedName>
</protein>
<dbReference type="InterPro" id="IPR004821">
    <property type="entry name" value="Cyt_trans-like"/>
</dbReference>
<dbReference type="InterPro" id="IPR046348">
    <property type="entry name" value="SIS_dom_sf"/>
</dbReference>
<evidence type="ECO:0000313" key="6">
    <source>
        <dbReference type="Proteomes" id="UP000521922"/>
    </source>
</evidence>
<dbReference type="GO" id="GO:1901135">
    <property type="term" value="P:carbohydrate derivative metabolic process"/>
    <property type="evidence" value="ECO:0007669"/>
    <property type="project" value="InterPro"/>
</dbReference>
<organism evidence="5 6">
    <name type="scientific">Kineococcus aurantiacus</name>
    <dbReference type="NCBI Taxonomy" id="37633"/>
    <lineage>
        <taxon>Bacteria</taxon>
        <taxon>Bacillati</taxon>
        <taxon>Actinomycetota</taxon>
        <taxon>Actinomycetes</taxon>
        <taxon>Kineosporiales</taxon>
        <taxon>Kineosporiaceae</taxon>
        <taxon>Kineococcus</taxon>
    </lineage>
</organism>
<evidence type="ECO:0000313" key="5">
    <source>
        <dbReference type="EMBL" id="NYD24923.1"/>
    </source>
</evidence>
<accession>A0A7Y9J3E5</accession>
<proteinExistence type="predicted"/>